<dbReference type="AlphaFoldDB" id="A0A7J7DJW1"/>
<dbReference type="InParanoid" id="A0A7J7DJW1"/>
<evidence type="ECO:0000313" key="3">
    <source>
        <dbReference type="Proteomes" id="UP000593562"/>
    </source>
</evidence>
<proteinExistence type="predicted"/>
<feature type="compositionally biased region" description="Basic and acidic residues" evidence="1">
    <location>
        <begin position="1"/>
        <end position="14"/>
    </location>
</feature>
<evidence type="ECO:0000256" key="1">
    <source>
        <dbReference type="SAM" id="MobiDB-lite"/>
    </source>
</evidence>
<dbReference type="FunCoup" id="A0A7J7DJW1">
    <property type="interactions" value="1584"/>
</dbReference>
<name>A0A7J7DJW1_TRIWF</name>
<sequence length="203" mass="22353">MHGAVKEGYEPPKDFEEDTKEPLVDLQLTDSTELWLIQWPSNQTPDFDGMEVTLDLNRDGRLGTFEGSSGKEYDVVGFAAQEPDATVFLSSASEAKIVGKIARRVSFVHYPDPEELTTQKPENVKQLNIKNSGTTYTGSQSRLVTPSRNLRNSATTHSRHKSSSSKLGNSPSNKRRHVGESSGSKDRSIRSAYTSSGASMQSR</sequence>
<dbReference type="OrthoDB" id="1892825at2759"/>
<reference evidence="2 3" key="1">
    <citation type="journal article" date="2020" name="Nat. Commun.">
        <title>Genome of Tripterygium wilfordii and identification of cytochrome P450 involved in triptolide biosynthesis.</title>
        <authorList>
            <person name="Tu L."/>
            <person name="Su P."/>
            <person name="Zhang Z."/>
            <person name="Gao L."/>
            <person name="Wang J."/>
            <person name="Hu T."/>
            <person name="Zhou J."/>
            <person name="Zhang Y."/>
            <person name="Zhao Y."/>
            <person name="Liu Y."/>
            <person name="Song Y."/>
            <person name="Tong Y."/>
            <person name="Lu Y."/>
            <person name="Yang J."/>
            <person name="Xu C."/>
            <person name="Jia M."/>
            <person name="Peters R.J."/>
            <person name="Huang L."/>
            <person name="Gao W."/>
        </authorList>
    </citation>
    <scope>NUCLEOTIDE SEQUENCE [LARGE SCALE GENOMIC DNA]</scope>
    <source>
        <strain evidence="3">cv. XIE 37</strain>
        <tissue evidence="2">Leaf</tissue>
    </source>
</reference>
<dbReference type="PANTHER" id="PTHR36407">
    <property type="entry name" value="MEDIATOR-ASSOCIATED PROTEIN 2"/>
    <property type="match status" value="1"/>
</dbReference>
<accession>A0A7J7DJW1</accession>
<feature type="compositionally biased region" description="Polar residues" evidence="1">
    <location>
        <begin position="130"/>
        <end position="152"/>
    </location>
</feature>
<organism evidence="2 3">
    <name type="scientific">Tripterygium wilfordii</name>
    <name type="common">Thunder God vine</name>
    <dbReference type="NCBI Taxonomy" id="458696"/>
    <lineage>
        <taxon>Eukaryota</taxon>
        <taxon>Viridiplantae</taxon>
        <taxon>Streptophyta</taxon>
        <taxon>Embryophyta</taxon>
        <taxon>Tracheophyta</taxon>
        <taxon>Spermatophyta</taxon>
        <taxon>Magnoliopsida</taxon>
        <taxon>eudicotyledons</taxon>
        <taxon>Gunneridae</taxon>
        <taxon>Pentapetalae</taxon>
        <taxon>rosids</taxon>
        <taxon>fabids</taxon>
        <taxon>Celastrales</taxon>
        <taxon>Celastraceae</taxon>
        <taxon>Tripterygium</taxon>
    </lineage>
</organism>
<gene>
    <name evidence="2" type="ORF">HS088_TW06G00537</name>
</gene>
<feature type="region of interest" description="Disordered" evidence="1">
    <location>
        <begin position="130"/>
        <end position="203"/>
    </location>
</feature>
<protein>
    <submittedName>
        <fullName evidence="2">Mediator-associated protein 2</fullName>
    </submittedName>
</protein>
<feature type="region of interest" description="Disordered" evidence="1">
    <location>
        <begin position="1"/>
        <end position="21"/>
    </location>
</feature>
<feature type="compositionally biased region" description="Polar residues" evidence="1">
    <location>
        <begin position="191"/>
        <end position="203"/>
    </location>
</feature>
<comment type="caution">
    <text evidence="2">The sequence shown here is derived from an EMBL/GenBank/DDBJ whole genome shotgun (WGS) entry which is preliminary data.</text>
</comment>
<dbReference type="Proteomes" id="UP000593562">
    <property type="component" value="Unassembled WGS sequence"/>
</dbReference>
<dbReference type="PANTHER" id="PTHR36407:SF1">
    <property type="entry name" value="MEDIATOR-ASSOCIATED PROTEIN 2"/>
    <property type="match status" value="1"/>
</dbReference>
<evidence type="ECO:0000313" key="2">
    <source>
        <dbReference type="EMBL" id="KAF5746366.1"/>
    </source>
</evidence>
<dbReference type="EMBL" id="JAAARO010000006">
    <property type="protein sequence ID" value="KAF5746366.1"/>
    <property type="molecule type" value="Genomic_DNA"/>
</dbReference>
<keyword evidence="3" id="KW-1185">Reference proteome</keyword>
<dbReference type="InterPro" id="IPR038823">
    <property type="entry name" value="MED2_plant"/>
</dbReference>